<dbReference type="PANTHER" id="PTHR33408:SF2">
    <property type="entry name" value="TRANSPOSASE DDE DOMAIN-CONTAINING PROTEIN"/>
    <property type="match status" value="1"/>
</dbReference>
<evidence type="ECO:0000313" key="2">
    <source>
        <dbReference type="EMBL" id="MFC7348311.1"/>
    </source>
</evidence>
<proteinExistence type="predicted"/>
<accession>A0ABW2M3I4</accession>
<dbReference type="PANTHER" id="PTHR33408">
    <property type="entry name" value="TRANSPOSASE"/>
    <property type="match status" value="1"/>
</dbReference>
<dbReference type="Pfam" id="PF05598">
    <property type="entry name" value="DUF772"/>
    <property type="match status" value="1"/>
</dbReference>
<reference evidence="3" key="1">
    <citation type="journal article" date="2019" name="Int. J. Syst. Evol. Microbiol.">
        <title>The Global Catalogue of Microorganisms (GCM) 10K type strain sequencing project: providing services to taxonomists for standard genome sequencing and annotation.</title>
        <authorList>
            <consortium name="The Broad Institute Genomics Platform"/>
            <consortium name="The Broad Institute Genome Sequencing Center for Infectious Disease"/>
            <person name="Wu L."/>
            <person name="Ma J."/>
        </authorList>
    </citation>
    <scope>NUCLEOTIDE SEQUENCE [LARGE SCALE GENOMIC DNA]</scope>
    <source>
        <strain evidence="3">CCUG 54781</strain>
    </source>
</reference>
<comment type="caution">
    <text evidence="2">The sequence shown here is derived from an EMBL/GenBank/DDBJ whole genome shotgun (WGS) entry which is preliminary data.</text>
</comment>
<evidence type="ECO:0000313" key="3">
    <source>
        <dbReference type="Proteomes" id="UP001596550"/>
    </source>
</evidence>
<dbReference type="RefSeq" id="WP_378181766.1">
    <property type="nucleotide sequence ID" value="NZ_JBHTCR010000009.1"/>
</dbReference>
<dbReference type="EMBL" id="JBHTCR010000009">
    <property type="protein sequence ID" value="MFC7348311.1"/>
    <property type="molecule type" value="Genomic_DNA"/>
</dbReference>
<gene>
    <name evidence="2" type="ORF">ACFQO9_16450</name>
</gene>
<sequence length="82" mass="9788">MNFKYYNQNQTVLFPYSFNDLIPDNHPVRIVNDILERINIEPLLKAYSREGNPSYHPVMMLKVMVYAYMNNIYSSRKIEKAL</sequence>
<keyword evidence="3" id="KW-1185">Reference proteome</keyword>
<organism evidence="2 3">
    <name type="scientific">Chryseobacterium zhengzhouense</name>
    <dbReference type="NCBI Taxonomy" id="1636086"/>
    <lineage>
        <taxon>Bacteria</taxon>
        <taxon>Pseudomonadati</taxon>
        <taxon>Bacteroidota</taxon>
        <taxon>Flavobacteriia</taxon>
        <taxon>Flavobacteriales</taxon>
        <taxon>Weeksellaceae</taxon>
        <taxon>Chryseobacterium group</taxon>
        <taxon>Chryseobacterium</taxon>
    </lineage>
</organism>
<name>A0ABW2M3I4_9FLAO</name>
<dbReference type="Proteomes" id="UP001596550">
    <property type="component" value="Unassembled WGS sequence"/>
</dbReference>
<evidence type="ECO:0000259" key="1">
    <source>
        <dbReference type="Pfam" id="PF05598"/>
    </source>
</evidence>
<feature type="domain" description="Transposase InsH N-terminal" evidence="1">
    <location>
        <begin position="17"/>
        <end position="82"/>
    </location>
</feature>
<dbReference type="InterPro" id="IPR008490">
    <property type="entry name" value="Transposase_InsH_N"/>
</dbReference>
<feature type="non-terminal residue" evidence="2">
    <location>
        <position position="82"/>
    </location>
</feature>
<protein>
    <submittedName>
        <fullName evidence="2">Transposase</fullName>
    </submittedName>
</protein>